<dbReference type="EMBL" id="JAAIJR010000357">
    <property type="protein sequence ID" value="NEX23834.1"/>
    <property type="molecule type" value="Genomic_DNA"/>
</dbReference>
<dbReference type="AlphaFoldDB" id="A0A6P1E768"/>
<proteinExistence type="predicted"/>
<reference evidence="2" key="1">
    <citation type="journal article" date="2020" name="Microbiol. Resour. Announc.">
        <title>Draft Genome Sequences of Thiorhodococcus mannitoliphagus and Thiorhodococcus minor, Purple Sulfur Photosynthetic Bacteria in the Gammaproteobacterial Family Chromatiaceae.</title>
        <authorList>
            <person name="Aviles F.A."/>
            <person name="Meyer T.E."/>
            <person name="Kyndt J.A."/>
        </authorList>
    </citation>
    <scope>NUCLEOTIDE SEQUENCE [LARGE SCALE GENOMIC DNA]</scope>
    <source>
        <strain evidence="2">DSM 18266</strain>
    </source>
</reference>
<keyword evidence="2" id="KW-1185">Reference proteome</keyword>
<accession>A0A6P1E768</accession>
<comment type="caution">
    <text evidence="1">The sequence shown here is derived from an EMBL/GenBank/DDBJ whole genome shotgun (WGS) entry which is preliminary data.</text>
</comment>
<gene>
    <name evidence="1" type="ORF">G3480_26870</name>
</gene>
<evidence type="ECO:0000313" key="2">
    <source>
        <dbReference type="Proteomes" id="UP000471640"/>
    </source>
</evidence>
<protein>
    <submittedName>
        <fullName evidence="1">Uncharacterized protein</fullName>
    </submittedName>
</protein>
<sequence length="178" mass="20702">MFHAIQEAVDVLENPEQRPAAEVRRAYERWMQRFAEALKTPAGEAIRDWGEHFVKITQRYWPGLFHTYDVTGLPRTNNALEQLFGSLRHQERRITGHKVASPSLVVRGAVRVLAAVLTRVNPPTPLQLGEVDPVCWREERRRLGKLRQARVMQRRFRQHPDTYLAALEEKLLKLNLPP</sequence>
<name>A0A6P1E768_9GAMM</name>
<reference evidence="1 2" key="2">
    <citation type="submission" date="2020-02" db="EMBL/GenBank/DDBJ databases">
        <title>Genome sequences of Thiorhodococcus mannitoliphagus and Thiorhodococcus minor, purple sulfur photosynthetic bacteria in the gammaproteobacterial family, Chromatiaceae.</title>
        <authorList>
            <person name="Aviles F.A."/>
            <person name="Meyer T.E."/>
            <person name="Kyndt J.A."/>
        </authorList>
    </citation>
    <scope>NUCLEOTIDE SEQUENCE [LARGE SCALE GENOMIC DNA]</scope>
    <source>
        <strain evidence="1 2">DSM 18266</strain>
    </source>
</reference>
<dbReference type="Proteomes" id="UP000471640">
    <property type="component" value="Unassembled WGS sequence"/>
</dbReference>
<organism evidence="1 2">
    <name type="scientific">Thiorhodococcus mannitoliphagus</name>
    <dbReference type="NCBI Taxonomy" id="329406"/>
    <lineage>
        <taxon>Bacteria</taxon>
        <taxon>Pseudomonadati</taxon>
        <taxon>Pseudomonadota</taxon>
        <taxon>Gammaproteobacteria</taxon>
        <taxon>Chromatiales</taxon>
        <taxon>Chromatiaceae</taxon>
        <taxon>Thiorhodococcus</taxon>
    </lineage>
</organism>
<dbReference type="RefSeq" id="WP_164657240.1">
    <property type="nucleotide sequence ID" value="NZ_JAAIJR010000357.1"/>
</dbReference>
<evidence type="ECO:0000313" key="1">
    <source>
        <dbReference type="EMBL" id="NEX23834.1"/>
    </source>
</evidence>